<evidence type="ECO:0000313" key="4">
    <source>
        <dbReference type="Proteomes" id="UP000184363"/>
    </source>
</evidence>
<dbReference type="PROSITE" id="PS51257">
    <property type="entry name" value="PROKAR_LIPOPROTEIN"/>
    <property type="match status" value="1"/>
</dbReference>
<dbReference type="RefSeq" id="WP_073457133.1">
    <property type="nucleotide sequence ID" value="NZ_FRAP01000008.1"/>
</dbReference>
<evidence type="ECO:0000313" key="3">
    <source>
        <dbReference type="EMBL" id="SHK55591.1"/>
    </source>
</evidence>
<reference evidence="3 4" key="1">
    <citation type="submission" date="2016-11" db="EMBL/GenBank/DDBJ databases">
        <authorList>
            <person name="Jaros S."/>
            <person name="Januszkiewicz K."/>
            <person name="Wedrychowicz H."/>
        </authorList>
    </citation>
    <scope>NUCLEOTIDE SEQUENCE [LARGE SCALE GENOMIC DNA]</scope>
    <source>
        <strain evidence="3 4">DSM 43832</strain>
    </source>
</reference>
<evidence type="ECO:0000256" key="1">
    <source>
        <dbReference type="SAM" id="MobiDB-lite"/>
    </source>
</evidence>
<proteinExistence type="predicted"/>
<dbReference type="EMBL" id="FRAP01000008">
    <property type="protein sequence ID" value="SHK55591.1"/>
    <property type="molecule type" value="Genomic_DNA"/>
</dbReference>
<feature type="region of interest" description="Disordered" evidence="1">
    <location>
        <begin position="342"/>
        <end position="362"/>
    </location>
</feature>
<evidence type="ECO:0000256" key="2">
    <source>
        <dbReference type="SAM" id="SignalP"/>
    </source>
</evidence>
<feature type="chain" id="PRO_5039032185" description="Lipoprotein" evidence="2">
    <location>
        <begin position="28"/>
        <end position="362"/>
    </location>
</feature>
<dbReference type="STRING" id="1848.SAMN05443637_1085"/>
<name>A0A1M6TF67_PSETH</name>
<accession>A0A1M6TF67</accession>
<evidence type="ECO:0008006" key="5">
    <source>
        <dbReference type="Google" id="ProtNLM"/>
    </source>
</evidence>
<dbReference type="Proteomes" id="UP000184363">
    <property type="component" value="Unassembled WGS sequence"/>
</dbReference>
<protein>
    <recommendedName>
        <fullName evidence="5">Lipoprotein</fullName>
    </recommendedName>
</protein>
<keyword evidence="4" id="KW-1185">Reference proteome</keyword>
<dbReference type="AlphaFoldDB" id="A0A1M6TF67"/>
<keyword evidence="2" id="KW-0732">Signal</keyword>
<organism evidence="3 4">
    <name type="scientific">Pseudonocardia thermophila</name>
    <dbReference type="NCBI Taxonomy" id="1848"/>
    <lineage>
        <taxon>Bacteria</taxon>
        <taxon>Bacillati</taxon>
        <taxon>Actinomycetota</taxon>
        <taxon>Actinomycetes</taxon>
        <taxon>Pseudonocardiales</taxon>
        <taxon>Pseudonocardiaceae</taxon>
        <taxon>Pseudonocardia</taxon>
    </lineage>
</organism>
<dbReference type="OrthoDB" id="8771597at2"/>
<feature type="signal peptide" evidence="2">
    <location>
        <begin position="1"/>
        <end position="27"/>
    </location>
</feature>
<gene>
    <name evidence="3" type="ORF">SAMN05443637_1085</name>
</gene>
<sequence>MTAAGARSVRRLAALAAGLAVLLAGCAGGPPQRGTAIEGPDGSDVFRAADSVWHRPIPANAPIDPRSAEYVRQLMVKPDRSKEAPVVSVNGYTIPVYEAAADTPRYRVVAGKDFVAGGWALPAVPIPDNAAPDSREDGHLVVLDRSSGCVYEFWQARFDDGAWTASWVNATPIDGAGVYPDGLAARGTGISAEAGLIWPQELAAGRIDHALAFATPWVRRDAAVSPATTSDGRAAPDVPALPAGARLRLDPALNLDALGLSPEQRAIAEALQKYGMILVDTSGGLTLYAAAPQAYTRFPYPVEWASSIWADIDEIPFDRMQVLELPEPAGRPAVAPVLNRCTQDAVHGRGPGPSTRGADPDD</sequence>